<evidence type="ECO:0000313" key="8">
    <source>
        <dbReference type="Proteomes" id="UP000825729"/>
    </source>
</evidence>
<gene>
    <name evidence="7" type="ORF">H6P81_001332</name>
</gene>
<reference evidence="7 8" key="1">
    <citation type="submission" date="2021-07" db="EMBL/GenBank/DDBJ databases">
        <title>The Aristolochia fimbriata genome: insights into angiosperm evolution, floral development and chemical biosynthesis.</title>
        <authorList>
            <person name="Jiao Y."/>
        </authorList>
    </citation>
    <scope>NUCLEOTIDE SEQUENCE [LARGE SCALE GENOMIC DNA]</scope>
    <source>
        <strain evidence="7">IBCAS-2021</strain>
        <tissue evidence="7">Leaf</tissue>
    </source>
</reference>
<dbReference type="GO" id="GO:0006508">
    <property type="term" value="P:proteolysis"/>
    <property type="evidence" value="ECO:0007669"/>
    <property type="project" value="UniProtKB-KW"/>
</dbReference>
<protein>
    <recommendedName>
        <fullName evidence="9">Lysosomal Pro-X carboxypeptidase</fullName>
    </recommendedName>
</protein>
<keyword evidence="3 6" id="KW-0732">Signal</keyword>
<keyword evidence="8" id="KW-1185">Reference proteome</keyword>
<evidence type="ECO:0000256" key="2">
    <source>
        <dbReference type="ARBA" id="ARBA00022670"/>
    </source>
</evidence>
<dbReference type="PANTHER" id="PTHR11010:SF78">
    <property type="entry name" value="LYSOSOMAL PRO-X CARBOXYPEPTIDASE"/>
    <property type="match status" value="1"/>
</dbReference>
<dbReference type="InterPro" id="IPR029058">
    <property type="entry name" value="AB_hydrolase_fold"/>
</dbReference>
<dbReference type="Gene3D" id="3.40.50.1820">
    <property type="entry name" value="alpha/beta hydrolase"/>
    <property type="match status" value="1"/>
</dbReference>
<evidence type="ECO:0000256" key="5">
    <source>
        <dbReference type="ARBA" id="ARBA00023180"/>
    </source>
</evidence>
<dbReference type="PANTHER" id="PTHR11010">
    <property type="entry name" value="PROTEASE S28 PRO-X CARBOXYPEPTIDASE-RELATED"/>
    <property type="match status" value="1"/>
</dbReference>
<organism evidence="7 8">
    <name type="scientific">Aristolochia fimbriata</name>
    <name type="common">White veined hardy Dutchman's pipe vine</name>
    <dbReference type="NCBI Taxonomy" id="158543"/>
    <lineage>
        <taxon>Eukaryota</taxon>
        <taxon>Viridiplantae</taxon>
        <taxon>Streptophyta</taxon>
        <taxon>Embryophyta</taxon>
        <taxon>Tracheophyta</taxon>
        <taxon>Spermatophyta</taxon>
        <taxon>Magnoliopsida</taxon>
        <taxon>Magnoliidae</taxon>
        <taxon>Piperales</taxon>
        <taxon>Aristolochiaceae</taxon>
        <taxon>Aristolochia</taxon>
    </lineage>
</organism>
<dbReference type="InterPro" id="IPR008758">
    <property type="entry name" value="Peptidase_S28"/>
</dbReference>
<accession>A0AAV7F790</accession>
<sequence length="466" mass="52380">MVSPLRWLLLILVGVVVGLASSSSYNSNPSRMIGMRRRGWNTNMRIVSSHVQSAASLSLGDYQTYNYTQTLDHFNYDPESYTTFEQKYVINSKYWGGANTSSPIFVWAGQEAPLEIEWDALNIMLDIAPRFKALLLYIEHRYYGSSMPFGSEEEAYRNSSTLGYLTSTQALADYAELIVNLKNDLSAENCPVFIYGGSYGGMLAAWFRLKYPHIAMGALASSAPILYFEDLTPENGYYSVVSKDFKDTSESCYSTIRQSWFDMDEIASLPQGLQYLTQKFKVCSQLNDTQELKDFFDNLYCGAAQYNYPPLYPVTLMCKAIDAAQENDTLGRIMAGAMALYGDWPCIHLGEASSIYFGWGWQSCSEMVMPIGRGENDTMFQAMPFDLKNQTEYCQRVYGVTPRPHWITTEFGGHDIKTVLEKFASNIIFSNGLRDPYSVGGSPLHGFVPIKSKQPRVVNCTAGGRD</sequence>
<dbReference type="Pfam" id="PF05577">
    <property type="entry name" value="Peptidase_S28"/>
    <property type="match status" value="2"/>
</dbReference>
<evidence type="ECO:0000256" key="6">
    <source>
        <dbReference type="SAM" id="SignalP"/>
    </source>
</evidence>
<dbReference type="SUPFAM" id="SSF53474">
    <property type="entry name" value="alpha/beta-Hydrolases"/>
    <property type="match status" value="1"/>
</dbReference>
<comment type="caution">
    <text evidence="7">The sequence shown here is derived from an EMBL/GenBank/DDBJ whole genome shotgun (WGS) entry which is preliminary data.</text>
</comment>
<proteinExistence type="inferred from homology"/>
<feature type="chain" id="PRO_5043462421" description="Lysosomal Pro-X carboxypeptidase" evidence="6">
    <location>
        <begin position="21"/>
        <end position="466"/>
    </location>
</feature>
<evidence type="ECO:0000256" key="1">
    <source>
        <dbReference type="ARBA" id="ARBA00011079"/>
    </source>
</evidence>
<dbReference type="Proteomes" id="UP000825729">
    <property type="component" value="Unassembled WGS sequence"/>
</dbReference>
<dbReference type="AlphaFoldDB" id="A0AAV7F790"/>
<keyword evidence="4" id="KW-0378">Hydrolase</keyword>
<dbReference type="InterPro" id="IPR042269">
    <property type="entry name" value="Ser_carbopepase_S28_SKS"/>
</dbReference>
<keyword evidence="5" id="KW-0325">Glycoprotein</keyword>
<dbReference type="EMBL" id="JAINDJ010000002">
    <property type="protein sequence ID" value="KAG9456824.1"/>
    <property type="molecule type" value="Genomic_DNA"/>
</dbReference>
<name>A0AAV7F790_ARIFI</name>
<evidence type="ECO:0000313" key="7">
    <source>
        <dbReference type="EMBL" id="KAG9456824.1"/>
    </source>
</evidence>
<evidence type="ECO:0008006" key="9">
    <source>
        <dbReference type="Google" id="ProtNLM"/>
    </source>
</evidence>
<dbReference type="GO" id="GO:0008239">
    <property type="term" value="F:dipeptidyl-peptidase activity"/>
    <property type="evidence" value="ECO:0007669"/>
    <property type="project" value="TreeGrafter"/>
</dbReference>
<keyword evidence="2" id="KW-0645">Protease</keyword>
<evidence type="ECO:0000256" key="4">
    <source>
        <dbReference type="ARBA" id="ARBA00022801"/>
    </source>
</evidence>
<dbReference type="Gene3D" id="1.20.120.980">
    <property type="entry name" value="Serine carboxypeptidase S28, SKS domain"/>
    <property type="match status" value="1"/>
</dbReference>
<comment type="similarity">
    <text evidence="1">Belongs to the peptidase S28 family.</text>
</comment>
<evidence type="ECO:0000256" key="3">
    <source>
        <dbReference type="ARBA" id="ARBA00022729"/>
    </source>
</evidence>
<dbReference type="GO" id="GO:0070008">
    <property type="term" value="F:serine-type exopeptidase activity"/>
    <property type="evidence" value="ECO:0007669"/>
    <property type="project" value="InterPro"/>
</dbReference>
<feature type="signal peptide" evidence="6">
    <location>
        <begin position="1"/>
        <end position="20"/>
    </location>
</feature>